<evidence type="ECO:0000313" key="1">
    <source>
        <dbReference type="EMBL" id="CAB5312678.1"/>
    </source>
</evidence>
<evidence type="ECO:0000313" key="2">
    <source>
        <dbReference type="Proteomes" id="UP000684084"/>
    </source>
</evidence>
<protein>
    <submittedName>
        <fullName evidence="1">Uncharacterized protein</fullName>
    </submittedName>
</protein>
<gene>
    <name evidence="1" type="ORF">CHRIB12_LOCUS1664</name>
</gene>
<organism evidence="1 2">
    <name type="scientific">Rhizophagus irregularis</name>
    <dbReference type="NCBI Taxonomy" id="588596"/>
    <lineage>
        <taxon>Eukaryota</taxon>
        <taxon>Fungi</taxon>
        <taxon>Fungi incertae sedis</taxon>
        <taxon>Mucoromycota</taxon>
        <taxon>Glomeromycotina</taxon>
        <taxon>Glomeromycetes</taxon>
        <taxon>Glomerales</taxon>
        <taxon>Glomeraceae</taxon>
        <taxon>Rhizophagus</taxon>
    </lineage>
</organism>
<proteinExistence type="predicted"/>
<accession>A0A915YQK0</accession>
<dbReference type="EMBL" id="CAGKOT010000002">
    <property type="protein sequence ID" value="CAB5312678.1"/>
    <property type="molecule type" value="Genomic_DNA"/>
</dbReference>
<dbReference type="AlphaFoldDB" id="A0A915YQK0"/>
<dbReference type="Proteomes" id="UP000684084">
    <property type="component" value="Unassembled WGS sequence"/>
</dbReference>
<name>A0A915YQK0_9GLOM</name>
<sequence>MFTVTEMQRFALRILQFYLNGIGNSSAIVYFKKPVRFREHLVIDLVVVIGLIIVEVKDYRSAIIIPWTENILMEIRNRVGNVLFPYTMNRIVFDIIGIPQNNILIYHLGSGYLPRDSKRCTCQIILTPHQDMVEQSLLYYAYKKNIRNTCVVFANQPSLCSGESINFIRNWENNSNIQ</sequence>
<comment type="caution">
    <text evidence="1">The sequence shown here is derived from an EMBL/GenBank/DDBJ whole genome shotgun (WGS) entry which is preliminary data.</text>
</comment>
<dbReference type="VEuPathDB" id="FungiDB:RhiirFUN_004217"/>
<dbReference type="OrthoDB" id="2463189at2759"/>
<reference evidence="1" key="1">
    <citation type="submission" date="2020-05" db="EMBL/GenBank/DDBJ databases">
        <authorList>
            <person name="Rincon C."/>
            <person name="Sanders R I."/>
            <person name="Robbins C."/>
            <person name="Chaturvedi A."/>
        </authorList>
    </citation>
    <scope>NUCLEOTIDE SEQUENCE</scope>
    <source>
        <strain evidence="1">CHB12</strain>
    </source>
</reference>